<reference evidence="1" key="3">
    <citation type="submission" date="2021-05" db="UniProtKB">
        <authorList>
            <consortium name="EnsemblPlants"/>
        </authorList>
    </citation>
    <scope>IDENTIFICATION</scope>
    <source>
        <strain evidence="1">cv. B73</strain>
    </source>
</reference>
<sequence>MQTIICFLLQYTITVPSYIFKQARIGRRGFTQVVAHNTCFRSAGHQNGSVPASTHALAMATNCFPTFLPENNPIRAAGALSMPSTTSSTTVTFPSLM</sequence>
<dbReference type="Proteomes" id="UP000007305">
    <property type="component" value="Chromosome 4"/>
</dbReference>
<organism evidence="1 2">
    <name type="scientific">Zea mays</name>
    <name type="common">Maize</name>
    <dbReference type="NCBI Taxonomy" id="4577"/>
    <lineage>
        <taxon>Eukaryota</taxon>
        <taxon>Viridiplantae</taxon>
        <taxon>Streptophyta</taxon>
        <taxon>Embryophyta</taxon>
        <taxon>Tracheophyta</taxon>
        <taxon>Spermatophyta</taxon>
        <taxon>Magnoliopsida</taxon>
        <taxon>Liliopsida</taxon>
        <taxon>Poales</taxon>
        <taxon>Poaceae</taxon>
        <taxon>PACMAD clade</taxon>
        <taxon>Panicoideae</taxon>
        <taxon>Andropogonodae</taxon>
        <taxon>Andropogoneae</taxon>
        <taxon>Tripsacinae</taxon>
        <taxon>Zea</taxon>
    </lineage>
</organism>
<accession>A0A804NKY0</accession>
<dbReference type="Gramene" id="Zm00001eb168370_T001">
    <property type="protein sequence ID" value="Zm00001eb168370_P001"/>
    <property type="gene ID" value="Zm00001eb168370"/>
</dbReference>
<proteinExistence type="predicted"/>
<reference evidence="1" key="2">
    <citation type="submission" date="2019-07" db="EMBL/GenBank/DDBJ databases">
        <authorList>
            <person name="Seetharam A."/>
            <person name="Woodhouse M."/>
            <person name="Cannon E."/>
        </authorList>
    </citation>
    <scope>NUCLEOTIDE SEQUENCE [LARGE SCALE GENOMIC DNA]</scope>
    <source>
        <strain evidence="1">cv. B73</strain>
    </source>
</reference>
<dbReference type="EnsemblPlants" id="Zm00001eb168370_T001">
    <property type="protein sequence ID" value="Zm00001eb168370_P001"/>
    <property type="gene ID" value="Zm00001eb168370"/>
</dbReference>
<evidence type="ECO:0000313" key="2">
    <source>
        <dbReference type="Proteomes" id="UP000007305"/>
    </source>
</evidence>
<dbReference type="AlphaFoldDB" id="A0A804NKY0"/>
<name>A0A804NKY0_MAIZE</name>
<evidence type="ECO:0000313" key="1">
    <source>
        <dbReference type="EnsemblPlants" id="Zm00001eb168370_P001"/>
    </source>
</evidence>
<keyword evidence="2" id="KW-1185">Reference proteome</keyword>
<protein>
    <submittedName>
        <fullName evidence="1">Uncharacterized protein</fullName>
    </submittedName>
</protein>
<dbReference type="InParanoid" id="A0A804NKY0"/>
<reference evidence="2" key="1">
    <citation type="journal article" date="2009" name="Science">
        <title>The B73 maize genome: complexity, diversity, and dynamics.</title>
        <authorList>
            <person name="Schnable P.S."/>
            <person name="Ware D."/>
            <person name="Fulton R.S."/>
            <person name="Stein J.C."/>
            <person name="Wei F."/>
            <person name="Pasternak S."/>
            <person name="Liang C."/>
            <person name="Zhang J."/>
            <person name="Fulton L."/>
            <person name="Graves T.A."/>
            <person name="Minx P."/>
            <person name="Reily A.D."/>
            <person name="Courtney L."/>
            <person name="Kruchowski S.S."/>
            <person name="Tomlinson C."/>
            <person name="Strong C."/>
            <person name="Delehaunty K."/>
            <person name="Fronick C."/>
            <person name="Courtney B."/>
            <person name="Rock S.M."/>
            <person name="Belter E."/>
            <person name="Du F."/>
            <person name="Kim K."/>
            <person name="Abbott R.M."/>
            <person name="Cotton M."/>
            <person name="Levy A."/>
            <person name="Marchetto P."/>
            <person name="Ochoa K."/>
            <person name="Jackson S.M."/>
            <person name="Gillam B."/>
            <person name="Chen W."/>
            <person name="Yan L."/>
            <person name="Higginbotham J."/>
            <person name="Cardenas M."/>
            <person name="Waligorski J."/>
            <person name="Applebaum E."/>
            <person name="Phelps L."/>
            <person name="Falcone J."/>
            <person name="Kanchi K."/>
            <person name="Thane T."/>
            <person name="Scimone A."/>
            <person name="Thane N."/>
            <person name="Henke J."/>
            <person name="Wang T."/>
            <person name="Ruppert J."/>
            <person name="Shah N."/>
            <person name="Rotter K."/>
            <person name="Hodges J."/>
            <person name="Ingenthron E."/>
            <person name="Cordes M."/>
            <person name="Kohlberg S."/>
            <person name="Sgro J."/>
            <person name="Delgado B."/>
            <person name="Mead K."/>
            <person name="Chinwalla A."/>
            <person name="Leonard S."/>
            <person name="Crouse K."/>
            <person name="Collura K."/>
            <person name="Kudrna D."/>
            <person name="Currie J."/>
            <person name="He R."/>
            <person name="Angelova A."/>
            <person name="Rajasekar S."/>
            <person name="Mueller T."/>
            <person name="Lomeli R."/>
            <person name="Scara G."/>
            <person name="Ko A."/>
            <person name="Delaney K."/>
            <person name="Wissotski M."/>
            <person name="Lopez G."/>
            <person name="Campos D."/>
            <person name="Braidotti M."/>
            <person name="Ashley E."/>
            <person name="Golser W."/>
            <person name="Kim H."/>
            <person name="Lee S."/>
            <person name="Lin J."/>
            <person name="Dujmic Z."/>
            <person name="Kim W."/>
            <person name="Talag J."/>
            <person name="Zuccolo A."/>
            <person name="Fan C."/>
            <person name="Sebastian A."/>
            <person name="Kramer M."/>
            <person name="Spiegel L."/>
            <person name="Nascimento L."/>
            <person name="Zutavern T."/>
            <person name="Miller B."/>
            <person name="Ambroise C."/>
            <person name="Muller S."/>
            <person name="Spooner W."/>
            <person name="Narechania A."/>
            <person name="Ren L."/>
            <person name="Wei S."/>
            <person name="Kumari S."/>
            <person name="Faga B."/>
            <person name="Levy M.J."/>
            <person name="McMahan L."/>
            <person name="Van Buren P."/>
            <person name="Vaughn M.W."/>
            <person name="Ying K."/>
            <person name="Yeh C.-T."/>
            <person name="Emrich S.J."/>
            <person name="Jia Y."/>
            <person name="Kalyanaraman A."/>
            <person name="Hsia A.-P."/>
            <person name="Barbazuk W.B."/>
            <person name="Baucom R.S."/>
            <person name="Brutnell T.P."/>
            <person name="Carpita N.C."/>
            <person name="Chaparro C."/>
            <person name="Chia J.-M."/>
            <person name="Deragon J.-M."/>
            <person name="Estill J.C."/>
            <person name="Fu Y."/>
            <person name="Jeddeloh J.A."/>
            <person name="Han Y."/>
            <person name="Lee H."/>
            <person name="Li P."/>
            <person name="Lisch D.R."/>
            <person name="Liu S."/>
            <person name="Liu Z."/>
            <person name="Nagel D.H."/>
            <person name="McCann M.C."/>
            <person name="SanMiguel P."/>
            <person name="Myers A.M."/>
            <person name="Nettleton D."/>
            <person name="Nguyen J."/>
            <person name="Penning B.W."/>
            <person name="Ponnala L."/>
            <person name="Schneider K.L."/>
            <person name="Schwartz D.C."/>
            <person name="Sharma A."/>
            <person name="Soderlund C."/>
            <person name="Springer N.M."/>
            <person name="Sun Q."/>
            <person name="Wang H."/>
            <person name="Waterman M."/>
            <person name="Westerman R."/>
            <person name="Wolfgruber T.K."/>
            <person name="Yang L."/>
            <person name="Yu Y."/>
            <person name="Zhang L."/>
            <person name="Zhou S."/>
            <person name="Zhu Q."/>
            <person name="Bennetzen J.L."/>
            <person name="Dawe R.K."/>
            <person name="Jiang J."/>
            <person name="Jiang N."/>
            <person name="Presting G.G."/>
            <person name="Wessler S.R."/>
            <person name="Aluru S."/>
            <person name="Martienssen R.A."/>
            <person name="Clifton S.W."/>
            <person name="McCombie W.R."/>
            <person name="Wing R.A."/>
            <person name="Wilson R.K."/>
        </authorList>
    </citation>
    <scope>NUCLEOTIDE SEQUENCE [LARGE SCALE GENOMIC DNA]</scope>
    <source>
        <strain evidence="2">cv. B73</strain>
    </source>
</reference>